<dbReference type="AlphaFoldDB" id="A0A4Q1BGC0"/>
<sequence>MSPTTLPPNILTQILSHLLPPRPTDIPLSLLSHSLLQRLSFLPPQEEDTNSWLSPYPPTTISTSDRLERLYLVGAHVSEVGYGTDGERALARVLLFPQGSITDSYTSSLAYPNTRGNESINANIYQDEKKDMTHGEIEEKKESEMEEGVEVIFSFESSITQPHDLSIDIKKQEDNSWRFHAALSYPSSHTSSLTWGLIPILPSEHPSAHSQHPSFDQHHPSFDTPYSSSDPDHPSSTTQNLFSNPYQPSSDTHYTNQNHPNTQSSSSDPTSPNSLRPSNSDPFQYDTYRSPEDSEYTDQAPEGYWPPSPTLSHNHDHDPTIQADVERLVLDDDEANEAAYWASYVQASQSRNDQSDMMMTPVMKNDVLTQEMGSSHSVMNDDLTPRMRFDQSITSDVLPREMDLPHGQGKGMGSSGIEEGYVRMELEKQGDQKSELRIKMEKKLLEILVSLWNQWCGPNPTSERMQEKALEWVRLSKEISQDRRLSLVGTGGGEQAEQMKGFQGHVEDNGEFERGGQGEQDELHEDEVKGNSSLREGEETCEKAILRGQLIVLSEVYSCLGDDFPHLVESVITLAPG</sequence>
<gene>
    <name evidence="2" type="ORF">M231_06295</name>
</gene>
<dbReference type="InParanoid" id="A0A4Q1BGC0"/>
<proteinExistence type="predicted"/>
<feature type="region of interest" description="Disordered" evidence="1">
    <location>
        <begin position="204"/>
        <end position="318"/>
    </location>
</feature>
<feature type="compositionally biased region" description="Polar residues" evidence="1">
    <location>
        <begin position="239"/>
        <end position="259"/>
    </location>
</feature>
<feature type="compositionally biased region" description="Low complexity" evidence="1">
    <location>
        <begin position="260"/>
        <end position="274"/>
    </location>
</feature>
<feature type="compositionally biased region" description="Low complexity" evidence="1">
    <location>
        <begin position="223"/>
        <end position="238"/>
    </location>
</feature>
<dbReference type="EMBL" id="SDIL01000097">
    <property type="protein sequence ID" value="RXK36451.1"/>
    <property type="molecule type" value="Genomic_DNA"/>
</dbReference>
<feature type="compositionally biased region" description="Basic and acidic residues" evidence="1">
    <location>
        <begin position="506"/>
        <end position="516"/>
    </location>
</feature>
<evidence type="ECO:0000313" key="2">
    <source>
        <dbReference type="EMBL" id="RXK36451.1"/>
    </source>
</evidence>
<feature type="region of interest" description="Disordered" evidence="1">
    <location>
        <begin position="506"/>
        <end position="535"/>
    </location>
</feature>
<protein>
    <submittedName>
        <fullName evidence="2">Uncharacterized protein</fullName>
    </submittedName>
</protein>
<comment type="caution">
    <text evidence="2">The sequence shown here is derived from an EMBL/GenBank/DDBJ whole genome shotgun (WGS) entry which is preliminary data.</text>
</comment>
<evidence type="ECO:0000256" key="1">
    <source>
        <dbReference type="SAM" id="MobiDB-lite"/>
    </source>
</evidence>
<name>A0A4Q1BGC0_TREME</name>
<keyword evidence="3" id="KW-1185">Reference proteome</keyword>
<reference evidence="2 3" key="1">
    <citation type="submission" date="2016-06" db="EMBL/GenBank/DDBJ databases">
        <title>Evolution of pathogenesis and genome organization in the Tremellales.</title>
        <authorList>
            <person name="Cuomo C."/>
            <person name="Litvintseva A."/>
            <person name="Heitman J."/>
            <person name="Chen Y."/>
            <person name="Sun S."/>
            <person name="Springer D."/>
            <person name="Dromer F."/>
            <person name="Young S."/>
            <person name="Zeng Q."/>
            <person name="Chapman S."/>
            <person name="Gujja S."/>
            <person name="Saif S."/>
            <person name="Birren B."/>
        </authorList>
    </citation>
    <scope>NUCLEOTIDE SEQUENCE [LARGE SCALE GENOMIC DNA]</scope>
    <source>
        <strain evidence="2 3">ATCC 28783</strain>
    </source>
</reference>
<dbReference type="VEuPathDB" id="FungiDB:TREMEDRAFT_62556"/>
<dbReference type="Proteomes" id="UP000289152">
    <property type="component" value="Unassembled WGS sequence"/>
</dbReference>
<dbReference type="STRING" id="5217.A0A4Q1BGC0"/>
<accession>A0A4Q1BGC0</accession>
<organism evidence="2 3">
    <name type="scientific">Tremella mesenterica</name>
    <name type="common">Jelly fungus</name>
    <dbReference type="NCBI Taxonomy" id="5217"/>
    <lineage>
        <taxon>Eukaryota</taxon>
        <taxon>Fungi</taxon>
        <taxon>Dikarya</taxon>
        <taxon>Basidiomycota</taxon>
        <taxon>Agaricomycotina</taxon>
        <taxon>Tremellomycetes</taxon>
        <taxon>Tremellales</taxon>
        <taxon>Tremellaceae</taxon>
        <taxon>Tremella</taxon>
    </lineage>
</organism>
<evidence type="ECO:0000313" key="3">
    <source>
        <dbReference type="Proteomes" id="UP000289152"/>
    </source>
</evidence>